<comment type="subcellular location">
    <subcellularLocation>
        <location evidence="1">Membrane</location>
    </subcellularLocation>
</comment>
<dbReference type="Pfam" id="PF07686">
    <property type="entry name" value="V-set"/>
    <property type="match status" value="1"/>
</dbReference>
<dbReference type="PANTHER" id="PTHR24100">
    <property type="entry name" value="BUTYROPHILIN"/>
    <property type="match status" value="1"/>
</dbReference>
<evidence type="ECO:0000256" key="2">
    <source>
        <dbReference type="ARBA" id="ARBA00022729"/>
    </source>
</evidence>
<dbReference type="Gene3D" id="2.60.40.10">
    <property type="entry name" value="Immunoglobulins"/>
    <property type="match status" value="2"/>
</dbReference>
<dbReference type="Pfam" id="PF22705">
    <property type="entry name" value="C2-set_3"/>
    <property type="match status" value="1"/>
</dbReference>
<dbReference type="InterPro" id="IPR007110">
    <property type="entry name" value="Ig-like_dom"/>
</dbReference>
<evidence type="ECO:0000256" key="5">
    <source>
        <dbReference type="ARBA" id="ARBA00023180"/>
    </source>
</evidence>
<evidence type="ECO:0000256" key="4">
    <source>
        <dbReference type="ARBA" id="ARBA00023157"/>
    </source>
</evidence>
<dbReference type="GO" id="GO:0050852">
    <property type="term" value="P:T cell receptor signaling pathway"/>
    <property type="evidence" value="ECO:0007669"/>
    <property type="project" value="TreeGrafter"/>
</dbReference>
<keyword evidence="7" id="KW-0812">Transmembrane</keyword>
<dbReference type="STRING" id="37003.ENSKMAP00000021787"/>
<dbReference type="Ensembl" id="ENSKMAT00000022068.1">
    <property type="protein sequence ID" value="ENSKMAP00000021787.1"/>
    <property type="gene ID" value="ENSKMAG00000016198.1"/>
</dbReference>
<name>A0A3Q3GD83_KRYMA</name>
<evidence type="ECO:0000256" key="6">
    <source>
        <dbReference type="ARBA" id="ARBA00023319"/>
    </source>
</evidence>
<evidence type="ECO:0000256" key="1">
    <source>
        <dbReference type="ARBA" id="ARBA00004370"/>
    </source>
</evidence>
<accession>A0A3Q3GD83</accession>
<sequence length="272" mass="29008">MATVGQIIFYSMVTFIFIFAALIILILSLAFSKSTSTVMSRSTKPVANLGEDKLLSCYVSTEVQQNRLSVVSVIWEKKDLGLVYVYKDGAPALAGQAPQFKGRAQVFPDAVAAGNASLLLRSVKSGDDGEYTCSISSSAGRGNVNIQLRTAAFSAPTFRFSDGVLTSEANSWFPKPNVTWLNQTGNVLNASTSFTQNSAGIVSLVSTLHSAQVSETYNCRIENNLAVALAEATITGSSVSARTYFTFSAASSLILLNNGHVMISVLCFCYVA</sequence>
<dbReference type="PROSITE" id="PS50835">
    <property type="entry name" value="IG_LIKE"/>
    <property type="match status" value="2"/>
</dbReference>
<dbReference type="GO" id="GO:0050863">
    <property type="term" value="P:regulation of T cell activation"/>
    <property type="evidence" value="ECO:0007669"/>
    <property type="project" value="UniProtKB-ARBA"/>
</dbReference>
<dbReference type="GeneID" id="108247707"/>
<dbReference type="Proteomes" id="UP000264800">
    <property type="component" value="Unplaced"/>
</dbReference>
<keyword evidence="5" id="KW-0325">Glycoprotein</keyword>
<keyword evidence="10" id="KW-1185">Reference proteome</keyword>
<keyword evidence="7" id="KW-1133">Transmembrane helix</keyword>
<dbReference type="CTD" id="79679"/>
<proteinExistence type="predicted"/>
<dbReference type="RefSeq" id="XP_017291528.1">
    <property type="nucleotide sequence ID" value="XM_017436039.3"/>
</dbReference>
<evidence type="ECO:0000256" key="7">
    <source>
        <dbReference type="SAM" id="Phobius"/>
    </source>
</evidence>
<dbReference type="GO" id="GO:0009897">
    <property type="term" value="C:external side of plasma membrane"/>
    <property type="evidence" value="ECO:0007669"/>
    <property type="project" value="TreeGrafter"/>
</dbReference>
<keyword evidence="3 7" id="KW-0472">Membrane</keyword>
<dbReference type="SUPFAM" id="SSF48726">
    <property type="entry name" value="Immunoglobulin"/>
    <property type="match status" value="2"/>
</dbReference>
<dbReference type="GO" id="GO:1903037">
    <property type="term" value="P:regulation of leukocyte cell-cell adhesion"/>
    <property type="evidence" value="ECO:0007669"/>
    <property type="project" value="UniProtKB-ARBA"/>
</dbReference>
<feature type="domain" description="Ig-like" evidence="8">
    <location>
        <begin position="165"/>
        <end position="235"/>
    </location>
</feature>
<dbReference type="InterPro" id="IPR036179">
    <property type="entry name" value="Ig-like_dom_sf"/>
</dbReference>
<evidence type="ECO:0000313" key="9">
    <source>
        <dbReference type="Ensembl" id="ENSKMAP00000021787.1"/>
    </source>
</evidence>
<dbReference type="AlphaFoldDB" id="A0A3Q3GD83"/>
<dbReference type="PANTHER" id="PTHR24100:SF0">
    <property type="entry name" value="V-SET DOMAIN-CONTAINING T-CELL ACTIVATION INHIBITOR 1"/>
    <property type="match status" value="1"/>
</dbReference>
<evidence type="ECO:0000256" key="3">
    <source>
        <dbReference type="ARBA" id="ARBA00023136"/>
    </source>
</evidence>
<keyword evidence="6" id="KW-0393">Immunoglobulin domain</keyword>
<keyword evidence="2" id="KW-0732">Signal</keyword>
<dbReference type="OrthoDB" id="8901134at2759"/>
<dbReference type="KEGG" id="kmr:108247707"/>
<dbReference type="OMA" id="CYIVTSK"/>
<protein>
    <submittedName>
        <fullName evidence="9">V-set domain containing T cell activation inhibitor 1</fullName>
    </submittedName>
</protein>
<organism evidence="9 10">
    <name type="scientific">Kryptolebias marmoratus</name>
    <name type="common">Mangrove killifish</name>
    <name type="synonym">Rivulus marmoratus</name>
    <dbReference type="NCBI Taxonomy" id="37003"/>
    <lineage>
        <taxon>Eukaryota</taxon>
        <taxon>Metazoa</taxon>
        <taxon>Chordata</taxon>
        <taxon>Craniata</taxon>
        <taxon>Vertebrata</taxon>
        <taxon>Euteleostomi</taxon>
        <taxon>Actinopterygii</taxon>
        <taxon>Neopterygii</taxon>
        <taxon>Teleostei</taxon>
        <taxon>Neoteleostei</taxon>
        <taxon>Acanthomorphata</taxon>
        <taxon>Ovalentaria</taxon>
        <taxon>Atherinomorphae</taxon>
        <taxon>Cyprinodontiformes</taxon>
        <taxon>Rivulidae</taxon>
        <taxon>Kryptolebias</taxon>
    </lineage>
</organism>
<dbReference type="GO" id="GO:0001817">
    <property type="term" value="P:regulation of cytokine production"/>
    <property type="evidence" value="ECO:0007669"/>
    <property type="project" value="TreeGrafter"/>
</dbReference>
<evidence type="ECO:0000313" key="10">
    <source>
        <dbReference type="Proteomes" id="UP000264800"/>
    </source>
</evidence>
<dbReference type="InterPro" id="IPR013783">
    <property type="entry name" value="Ig-like_fold"/>
</dbReference>
<feature type="transmembrane region" description="Helical" evidence="7">
    <location>
        <begin position="7"/>
        <end position="31"/>
    </location>
</feature>
<dbReference type="GeneTree" id="ENSGT00940000157300"/>
<dbReference type="InterPro" id="IPR053896">
    <property type="entry name" value="BTN3A2-like_Ig-C"/>
</dbReference>
<dbReference type="InterPro" id="IPR050504">
    <property type="entry name" value="IgSF_BTN/MOG"/>
</dbReference>
<evidence type="ECO:0000259" key="8">
    <source>
        <dbReference type="PROSITE" id="PS50835"/>
    </source>
</evidence>
<feature type="domain" description="Ig-like" evidence="8">
    <location>
        <begin position="36"/>
        <end position="149"/>
    </location>
</feature>
<dbReference type="InterPro" id="IPR013106">
    <property type="entry name" value="Ig_V-set"/>
</dbReference>
<keyword evidence="4" id="KW-1015">Disulfide bond</keyword>
<reference evidence="9" key="1">
    <citation type="submission" date="2025-08" db="UniProtKB">
        <authorList>
            <consortium name="Ensembl"/>
        </authorList>
    </citation>
    <scope>IDENTIFICATION</scope>
</reference>
<reference evidence="9" key="2">
    <citation type="submission" date="2025-09" db="UniProtKB">
        <authorList>
            <consortium name="Ensembl"/>
        </authorList>
    </citation>
    <scope>IDENTIFICATION</scope>
</reference>
<dbReference type="GO" id="GO:0005102">
    <property type="term" value="F:signaling receptor binding"/>
    <property type="evidence" value="ECO:0007669"/>
    <property type="project" value="TreeGrafter"/>
</dbReference>
<dbReference type="FunFam" id="2.60.40.10:FF:000142">
    <property type="entry name" value="V-set domain-containing T-cell activation inhibitor 1"/>
    <property type="match status" value="1"/>
</dbReference>